<dbReference type="Proteomes" id="UP000326464">
    <property type="component" value="Unassembled WGS sequence"/>
</dbReference>
<feature type="domain" description="AbiEi antitoxin N-terminal" evidence="2">
    <location>
        <begin position="32"/>
        <end position="76"/>
    </location>
</feature>
<dbReference type="Pfam" id="PF13338">
    <property type="entry name" value="AbiEi_4"/>
    <property type="match status" value="1"/>
</dbReference>
<name>A0A7X1NNF7_9MICC</name>
<keyword evidence="4" id="KW-1185">Reference proteome</keyword>
<evidence type="ECO:0000259" key="2">
    <source>
        <dbReference type="Pfam" id="PF13338"/>
    </source>
</evidence>
<organism evidence="3 4">
    <name type="scientific">Arthrobacter bussei</name>
    <dbReference type="NCBI Taxonomy" id="2594179"/>
    <lineage>
        <taxon>Bacteria</taxon>
        <taxon>Bacillati</taxon>
        <taxon>Actinomycetota</taxon>
        <taxon>Actinomycetes</taxon>
        <taxon>Micrococcales</taxon>
        <taxon>Micrococcaceae</taxon>
        <taxon>Arthrobacter</taxon>
    </lineage>
</organism>
<dbReference type="InterPro" id="IPR011335">
    <property type="entry name" value="Restrct_endonuc-II-like"/>
</dbReference>
<dbReference type="OrthoDB" id="5144556at2"/>
<dbReference type="EMBL" id="VJXX01000001">
    <property type="protein sequence ID" value="MPY09978.1"/>
    <property type="molecule type" value="Genomic_DNA"/>
</dbReference>
<dbReference type="AlphaFoldDB" id="A0A7X1NNF7"/>
<evidence type="ECO:0000313" key="3">
    <source>
        <dbReference type="EMBL" id="MPY09978.1"/>
    </source>
</evidence>
<dbReference type="Gene3D" id="3.40.960.10">
    <property type="entry name" value="VSR Endonuclease"/>
    <property type="match status" value="1"/>
</dbReference>
<gene>
    <name evidence="3" type="ORF">FNH21_04485</name>
</gene>
<protein>
    <submittedName>
        <fullName evidence="3">DUF559 domain-containing protein</fullName>
    </submittedName>
</protein>
<comment type="caution">
    <text evidence="3">The sequence shown here is derived from an EMBL/GenBank/DDBJ whole genome shotgun (WGS) entry which is preliminary data.</text>
</comment>
<feature type="domain" description="DUF559" evidence="1">
    <location>
        <begin position="230"/>
        <end position="295"/>
    </location>
</feature>
<dbReference type="SUPFAM" id="SSF52980">
    <property type="entry name" value="Restriction endonuclease-like"/>
    <property type="match status" value="1"/>
</dbReference>
<sequence>MPSASARPVHIAAGSPATAGCSTLAGPMTPEQILQSSGGVARTSTLLQRGAGERAIERSIDDGRILRIRRGVLALPGAPPDLVRALAAGARLTCLSAATHYGLWCVRPWSVLHVSRAGRSAEGCINHRGRSVPPHPRMPLVGLADVLVHVLQCRPPEESVPVVECALRRGATTAAFVGSRLSGSFNGVARTALASVDLTGESAIEVVARLLLRGAGLDVRPQVHIAGVGRVDFLVEGHLIVEIDGAAFHSDRQALRRDRRRNNMTVIGGYLVLRFCYEDVMFQPDDVLAMVLAALDRRPVR</sequence>
<evidence type="ECO:0000259" key="1">
    <source>
        <dbReference type="Pfam" id="PF04480"/>
    </source>
</evidence>
<dbReference type="InterPro" id="IPR025159">
    <property type="entry name" value="AbiEi_N"/>
</dbReference>
<dbReference type="Pfam" id="PF04480">
    <property type="entry name" value="DUF559"/>
    <property type="match status" value="1"/>
</dbReference>
<dbReference type="PROSITE" id="PS51257">
    <property type="entry name" value="PROKAR_LIPOPROTEIN"/>
    <property type="match status" value="1"/>
</dbReference>
<proteinExistence type="predicted"/>
<evidence type="ECO:0000313" key="4">
    <source>
        <dbReference type="Proteomes" id="UP000326464"/>
    </source>
</evidence>
<reference evidence="4" key="1">
    <citation type="submission" date="2019-07" db="EMBL/GenBank/DDBJ databases">
        <title>Arthrobacter KR32 sp. nov., isolated from mountain cheese made of cows milk.</title>
        <authorList>
            <person name="Flegler A."/>
        </authorList>
    </citation>
    <scope>NUCLEOTIDE SEQUENCE [LARGE SCALE GENOMIC DNA]</scope>
    <source>
        <strain evidence="4">KR32</strain>
    </source>
</reference>
<accession>A0A7X1NNF7</accession>
<dbReference type="InterPro" id="IPR007569">
    <property type="entry name" value="DUF559"/>
</dbReference>